<keyword evidence="2" id="KW-0560">Oxidoreductase</keyword>
<dbReference type="PROSITE" id="PS51819">
    <property type="entry name" value="VOC"/>
    <property type="match status" value="1"/>
</dbReference>
<gene>
    <name evidence="2" type="ORF">CEN44_12500</name>
</gene>
<dbReference type="RefSeq" id="WP_016867754.1">
    <property type="nucleotide sequence ID" value="NZ_CAWNVR010000368.1"/>
</dbReference>
<keyword evidence="2" id="KW-0223">Dioxygenase</keyword>
<dbReference type="GO" id="GO:0051213">
    <property type="term" value="F:dioxygenase activity"/>
    <property type="evidence" value="ECO:0007669"/>
    <property type="project" value="UniProtKB-KW"/>
</dbReference>
<dbReference type="InterPro" id="IPR052164">
    <property type="entry name" value="Anthracycline_SecMetBiosynth"/>
</dbReference>
<dbReference type="EMBL" id="NRQW01000269">
    <property type="protein sequence ID" value="PLZ89700.1"/>
    <property type="molecule type" value="Genomic_DNA"/>
</dbReference>
<feature type="domain" description="VOC" evidence="1">
    <location>
        <begin position="4"/>
        <end position="129"/>
    </location>
</feature>
<reference evidence="2 3" key="1">
    <citation type="submission" date="2017-08" db="EMBL/GenBank/DDBJ databases">
        <title>Genomes of Fischerella (Mastigocladus) sp. strains.</title>
        <authorList>
            <person name="Miller S.R."/>
        </authorList>
    </citation>
    <scope>NUCLEOTIDE SEQUENCE [LARGE SCALE GENOMIC DNA]</scope>
    <source>
        <strain evidence="2 3">CCMEE 5323</strain>
    </source>
</reference>
<keyword evidence="3" id="KW-1185">Reference proteome</keyword>
<evidence type="ECO:0000313" key="3">
    <source>
        <dbReference type="Proteomes" id="UP000235036"/>
    </source>
</evidence>
<proteinExistence type="predicted"/>
<dbReference type="InterPro" id="IPR037523">
    <property type="entry name" value="VOC_core"/>
</dbReference>
<dbReference type="InterPro" id="IPR029068">
    <property type="entry name" value="Glyas_Bleomycin-R_OHBP_Dase"/>
</dbReference>
<organism evidence="2 3">
    <name type="scientific">Fischerella muscicola CCMEE 5323</name>
    <dbReference type="NCBI Taxonomy" id="2019572"/>
    <lineage>
        <taxon>Bacteria</taxon>
        <taxon>Bacillati</taxon>
        <taxon>Cyanobacteriota</taxon>
        <taxon>Cyanophyceae</taxon>
        <taxon>Nostocales</taxon>
        <taxon>Hapalosiphonaceae</taxon>
        <taxon>Fischerella</taxon>
    </lineage>
</organism>
<sequence length="131" mass="15119">MKVGSAYTRLLVNDWKGCFLFYKDLLEFEVAVENEADGYAEFKAGDMRLSLFRRQEMAQLIHNADKPLHAECQDTVALIFTVHDLEEEYQQLRHKGVKFTAAPMNNPYYGIKTAYLRDPDGTLIGLYEFLS</sequence>
<dbReference type="Pfam" id="PF00903">
    <property type="entry name" value="Glyoxalase"/>
    <property type="match status" value="1"/>
</dbReference>
<dbReference type="Proteomes" id="UP000235036">
    <property type="component" value="Unassembled WGS sequence"/>
</dbReference>
<evidence type="ECO:0000313" key="2">
    <source>
        <dbReference type="EMBL" id="PLZ89700.1"/>
    </source>
</evidence>
<dbReference type="InterPro" id="IPR004360">
    <property type="entry name" value="Glyas_Fos-R_dOase_dom"/>
</dbReference>
<evidence type="ECO:0000259" key="1">
    <source>
        <dbReference type="PROSITE" id="PS51819"/>
    </source>
</evidence>
<dbReference type="SUPFAM" id="SSF54593">
    <property type="entry name" value="Glyoxalase/Bleomycin resistance protein/Dihydroxybiphenyl dioxygenase"/>
    <property type="match status" value="1"/>
</dbReference>
<comment type="caution">
    <text evidence="2">The sequence shown here is derived from an EMBL/GenBank/DDBJ whole genome shotgun (WGS) entry which is preliminary data.</text>
</comment>
<dbReference type="AlphaFoldDB" id="A0A2N6K327"/>
<dbReference type="Gene3D" id="3.10.180.10">
    <property type="entry name" value="2,3-Dihydroxybiphenyl 1,2-Dioxygenase, domain 1"/>
    <property type="match status" value="1"/>
</dbReference>
<accession>A0A2N6K327</accession>
<dbReference type="PANTHER" id="PTHR33993:SF14">
    <property type="entry name" value="GB|AAF24581.1"/>
    <property type="match status" value="1"/>
</dbReference>
<name>A0A2N6K327_FISMU</name>
<dbReference type="PANTHER" id="PTHR33993">
    <property type="entry name" value="GLYOXALASE-RELATED"/>
    <property type="match status" value="1"/>
</dbReference>
<protein>
    <submittedName>
        <fullName evidence="2">Glyoxalase/bleomycin resistance/dioxygenase family protein</fullName>
    </submittedName>
</protein>